<dbReference type="GO" id="GO:0006906">
    <property type="term" value="P:vesicle fusion"/>
    <property type="evidence" value="ECO:0007669"/>
    <property type="project" value="TreeGrafter"/>
</dbReference>
<dbReference type="PANTHER" id="PTHR19957:SF307">
    <property type="entry name" value="PROTEIN SSO1-RELATED"/>
    <property type="match status" value="1"/>
</dbReference>
<sequence>MNTSEFLNETIEIERSIDEITLNIRQIQTIQTRQLTLTSAQQEIPFSQERNRLTDIILKSLTETKDRIRKIESENINLRKINHPDVTLRENRHALLKRKFTNALHTYREIENAYMKQQKDKITRQYQLVNPEATEEEVESYLQNPNEKTFFTHSSVGIGDAKEALAEVQKSYDDIQYIEKTIAELLKLFDEIRLHVEEADSSIQEIETTAQEHVVEMEKANSILEAAVVDARSARNKKWICASVTLVLIVILIIILVFIVIPTKK</sequence>
<dbReference type="Proteomes" id="UP000266673">
    <property type="component" value="Unassembled WGS sequence"/>
</dbReference>
<reference evidence="7 8" key="1">
    <citation type="submission" date="2018-06" db="EMBL/GenBank/DDBJ databases">
        <title>Comparative genomics reveals the genomic features of Rhizophagus irregularis, R. cerebriforme, R. diaphanum and Gigaspora rosea, and their symbiotic lifestyle signature.</title>
        <authorList>
            <person name="Morin E."/>
            <person name="San Clemente H."/>
            <person name="Chen E.C.H."/>
            <person name="De La Providencia I."/>
            <person name="Hainaut M."/>
            <person name="Kuo A."/>
            <person name="Kohler A."/>
            <person name="Murat C."/>
            <person name="Tang N."/>
            <person name="Roy S."/>
            <person name="Loubradou J."/>
            <person name="Henrissat B."/>
            <person name="Grigoriev I.V."/>
            <person name="Corradi N."/>
            <person name="Roux C."/>
            <person name="Martin F.M."/>
        </authorList>
    </citation>
    <scope>NUCLEOTIDE SEQUENCE [LARGE SCALE GENOMIC DNA]</scope>
    <source>
        <strain evidence="7 8">DAOM 194757</strain>
    </source>
</reference>
<dbReference type="SUPFAM" id="SSF47661">
    <property type="entry name" value="t-snare proteins"/>
    <property type="match status" value="1"/>
</dbReference>
<dbReference type="EMBL" id="QKWP01001763">
    <property type="protein sequence ID" value="RIB06758.1"/>
    <property type="molecule type" value="Genomic_DNA"/>
</dbReference>
<keyword evidence="2 5" id="KW-0812">Transmembrane</keyword>
<evidence type="ECO:0000256" key="4">
    <source>
        <dbReference type="ARBA" id="ARBA00023136"/>
    </source>
</evidence>
<dbReference type="OrthoDB" id="10255013at2759"/>
<comment type="caution">
    <text evidence="7">The sequence shown here is derived from an EMBL/GenBank/DDBJ whole genome shotgun (WGS) entry which is preliminary data.</text>
</comment>
<dbReference type="PANTHER" id="PTHR19957">
    <property type="entry name" value="SYNTAXIN"/>
    <property type="match status" value="1"/>
</dbReference>
<accession>A0A397UCA6</accession>
<evidence type="ECO:0000313" key="8">
    <source>
        <dbReference type="Proteomes" id="UP000266673"/>
    </source>
</evidence>
<dbReference type="AlphaFoldDB" id="A0A397UCA6"/>
<proteinExistence type="predicted"/>
<feature type="domain" description="Syntaxin N-terminal" evidence="6">
    <location>
        <begin position="3"/>
        <end position="152"/>
    </location>
</feature>
<evidence type="ECO:0000313" key="7">
    <source>
        <dbReference type="EMBL" id="RIB06758.1"/>
    </source>
</evidence>
<dbReference type="InterPro" id="IPR045242">
    <property type="entry name" value="Syntaxin"/>
</dbReference>
<organism evidence="7 8">
    <name type="scientific">Gigaspora rosea</name>
    <dbReference type="NCBI Taxonomy" id="44941"/>
    <lineage>
        <taxon>Eukaryota</taxon>
        <taxon>Fungi</taxon>
        <taxon>Fungi incertae sedis</taxon>
        <taxon>Mucoromycota</taxon>
        <taxon>Glomeromycotina</taxon>
        <taxon>Glomeromycetes</taxon>
        <taxon>Diversisporales</taxon>
        <taxon>Gigasporaceae</taxon>
        <taxon>Gigaspora</taxon>
    </lineage>
</organism>
<dbReference type="GO" id="GO:0006886">
    <property type="term" value="P:intracellular protein transport"/>
    <property type="evidence" value="ECO:0007669"/>
    <property type="project" value="TreeGrafter"/>
</dbReference>
<comment type="subcellular location">
    <subcellularLocation>
        <location evidence="1">Membrane</location>
        <topology evidence="1">Single-pass type IV membrane protein</topology>
    </subcellularLocation>
</comment>
<keyword evidence="8" id="KW-1185">Reference proteome</keyword>
<dbReference type="GO" id="GO:0031201">
    <property type="term" value="C:SNARE complex"/>
    <property type="evidence" value="ECO:0007669"/>
    <property type="project" value="TreeGrafter"/>
</dbReference>
<dbReference type="GO" id="GO:0005886">
    <property type="term" value="C:plasma membrane"/>
    <property type="evidence" value="ECO:0007669"/>
    <property type="project" value="TreeGrafter"/>
</dbReference>
<gene>
    <name evidence="7" type="ORF">C2G38_2115337</name>
</gene>
<protein>
    <submittedName>
        <fullName evidence="7">t-SNARE</fullName>
    </submittedName>
</protein>
<dbReference type="GO" id="GO:0006887">
    <property type="term" value="P:exocytosis"/>
    <property type="evidence" value="ECO:0007669"/>
    <property type="project" value="TreeGrafter"/>
</dbReference>
<evidence type="ECO:0000256" key="3">
    <source>
        <dbReference type="ARBA" id="ARBA00022989"/>
    </source>
</evidence>
<evidence type="ECO:0000256" key="1">
    <source>
        <dbReference type="ARBA" id="ARBA00004211"/>
    </source>
</evidence>
<dbReference type="GO" id="GO:0005484">
    <property type="term" value="F:SNAP receptor activity"/>
    <property type="evidence" value="ECO:0007669"/>
    <property type="project" value="TreeGrafter"/>
</dbReference>
<keyword evidence="3 5" id="KW-1133">Transmembrane helix</keyword>
<dbReference type="STRING" id="44941.A0A397UCA6"/>
<evidence type="ECO:0000256" key="2">
    <source>
        <dbReference type="ARBA" id="ARBA00022692"/>
    </source>
</evidence>
<dbReference type="GO" id="GO:0048278">
    <property type="term" value="P:vesicle docking"/>
    <property type="evidence" value="ECO:0007669"/>
    <property type="project" value="TreeGrafter"/>
</dbReference>
<keyword evidence="4 5" id="KW-0472">Membrane</keyword>
<dbReference type="InterPro" id="IPR010989">
    <property type="entry name" value="SNARE"/>
</dbReference>
<dbReference type="GO" id="GO:0012505">
    <property type="term" value="C:endomembrane system"/>
    <property type="evidence" value="ECO:0007669"/>
    <property type="project" value="TreeGrafter"/>
</dbReference>
<name>A0A397UCA6_9GLOM</name>
<evidence type="ECO:0000256" key="5">
    <source>
        <dbReference type="SAM" id="Phobius"/>
    </source>
</evidence>
<dbReference type="InterPro" id="IPR006011">
    <property type="entry name" value="Syntaxin_N"/>
</dbReference>
<dbReference type="Pfam" id="PF00804">
    <property type="entry name" value="Syntaxin"/>
    <property type="match status" value="1"/>
</dbReference>
<feature type="transmembrane region" description="Helical" evidence="5">
    <location>
        <begin position="239"/>
        <end position="261"/>
    </location>
</feature>
<evidence type="ECO:0000259" key="6">
    <source>
        <dbReference type="Pfam" id="PF00804"/>
    </source>
</evidence>
<dbReference type="Gene3D" id="1.20.58.70">
    <property type="match status" value="1"/>
</dbReference>
<dbReference type="GO" id="GO:0000149">
    <property type="term" value="F:SNARE binding"/>
    <property type="evidence" value="ECO:0007669"/>
    <property type="project" value="TreeGrafter"/>
</dbReference>